<evidence type="ECO:0000313" key="1">
    <source>
        <dbReference type="EMBL" id="WGD45120.1"/>
    </source>
</evidence>
<proteinExistence type="predicted"/>
<gene>
    <name evidence="1" type="ORF">PYS65_13075</name>
</gene>
<dbReference type="EMBL" id="CP121682">
    <property type="protein sequence ID" value="WGD45120.1"/>
    <property type="molecule type" value="Genomic_DNA"/>
</dbReference>
<protein>
    <submittedName>
        <fullName evidence="1">Uncharacterized protein</fullName>
    </submittedName>
</protein>
<name>A0ABY8KA21_9ACTN</name>
<accession>A0ABY8KA21</accession>
<keyword evidence="2" id="KW-1185">Reference proteome</keyword>
<sequence length="64" mass="7400">MDASRTYRISGTGPNWELDWTAPWQHLVEEARTWCLLESSEAPAGDSIFVTPTWIDRTDLHPER</sequence>
<evidence type="ECO:0000313" key="2">
    <source>
        <dbReference type="Proteomes" id="UP001216440"/>
    </source>
</evidence>
<organism evidence="1 2">
    <name type="scientific">Streptomyces cathayae</name>
    <dbReference type="NCBI Taxonomy" id="3031124"/>
    <lineage>
        <taxon>Bacteria</taxon>
        <taxon>Bacillati</taxon>
        <taxon>Actinomycetota</taxon>
        <taxon>Actinomycetes</taxon>
        <taxon>Kitasatosporales</taxon>
        <taxon>Streptomycetaceae</taxon>
        <taxon>Streptomyces</taxon>
    </lineage>
</organism>
<dbReference type="RefSeq" id="WP_279338169.1">
    <property type="nucleotide sequence ID" value="NZ_CP121682.1"/>
</dbReference>
<reference evidence="1 2" key="1">
    <citation type="submission" date="2023-03" db="EMBL/GenBank/DDBJ databases">
        <authorList>
            <person name="Mo P."/>
        </authorList>
    </citation>
    <scope>NUCLEOTIDE SEQUENCE [LARGE SCALE GENOMIC DNA]</scope>
    <source>
        <strain evidence="1 2">HUAS 5</strain>
    </source>
</reference>
<dbReference type="Proteomes" id="UP001216440">
    <property type="component" value="Chromosome"/>
</dbReference>